<accession>H8GIK4</accession>
<dbReference type="Gene3D" id="1.20.58.2180">
    <property type="match status" value="1"/>
</dbReference>
<evidence type="ECO:0000313" key="4">
    <source>
        <dbReference type="Proteomes" id="UP000005090"/>
    </source>
</evidence>
<dbReference type="STRING" id="686340.Metal_1225"/>
<dbReference type="PANTHER" id="PTHR30535">
    <property type="entry name" value="VITAMIN B12-BINDING PROTEIN"/>
    <property type="match status" value="1"/>
</dbReference>
<dbReference type="Gene3D" id="3.40.50.1980">
    <property type="entry name" value="Nitrogenase molybdenum iron protein domain"/>
    <property type="match status" value="2"/>
</dbReference>
<dbReference type="PANTHER" id="PTHR30535:SF34">
    <property type="entry name" value="MOLYBDATE-BINDING PROTEIN MOLA"/>
    <property type="match status" value="1"/>
</dbReference>
<dbReference type="PROSITE" id="PS50983">
    <property type="entry name" value="FE_B12_PBP"/>
    <property type="match status" value="1"/>
</dbReference>
<name>H8GIK4_METAL</name>
<evidence type="ECO:0000256" key="1">
    <source>
        <dbReference type="SAM" id="SignalP"/>
    </source>
</evidence>
<dbReference type="HOGENOM" id="CLU_038034_13_2_6"/>
<keyword evidence="1" id="KW-0732">Signal</keyword>
<sequence>MKNVLMGSFRFVYLSLLLWAPAALSAPAQRVLLDMASAPVTVPQPVERVVTVGAVPVLNSLIFAVGEGRSIANGLPAFAKHSRWGYQTVFAPQIAKLPSLQNPDNTPDLEALLQTAPDAVLTMDRAGAERMRRAGLPALYLAWTRPEQVKAAVRLLGQLYARPDAADRYVERFDHILATVAARLQRSKPVRPRVLYFNPATLTQPHLVVEWWIRAAGGESVTDDGRSIEARSFTMEQLLAWDPDFLIVVSREDAEMLVREPRFAGLSAVRNRHLLVAPCAAHTWANRTAEQPLTVLWAASQFHPSLFDDIDLAAETARFYRDIFGVELSPEQIGEILAGGPAANSVRHK</sequence>
<reference evidence="3 4" key="1">
    <citation type="journal article" date="2013" name="Genome Announc.">
        <title>Genome Sequence of the Obligate Gammaproteobacterial Methanotroph Methylomicrobium album Strain BG8.</title>
        <authorList>
            <person name="Kits K.D."/>
            <person name="Kalyuzhnaya M.G."/>
            <person name="Klotz M.G."/>
            <person name="Jetten M.S."/>
            <person name="Op den Camp H.J."/>
            <person name="Vuilleumier S."/>
            <person name="Bringel F."/>
            <person name="Dispirito A.A."/>
            <person name="Murrell J.C."/>
            <person name="Bruce D."/>
            <person name="Cheng J.F."/>
            <person name="Copeland A."/>
            <person name="Goodwin L."/>
            <person name="Hauser L."/>
            <person name="Lajus A."/>
            <person name="Land M.L."/>
            <person name="Lapidus A."/>
            <person name="Lucas S."/>
            <person name="Medigue C."/>
            <person name="Pitluck S."/>
            <person name="Woyke T."/>
            <person name="Zeytun A."/>
            <person name="Stein L.Y."/>
        </authorList>
    </citation>
    <scope>NUCLEOTIDE SEQUENCE [LARGE SCALE GENOMIC DNA]</scope>
    <source>
        <strain evidence="3 4">BG8</strain>
    </source>
</reference>
<dbReference type="Pfam" id="PF01497">
    <property type="entry name" value="Peripla_BP_2"/>
    <property type="match status" value="1"/>
</dbReference>
<protein>
    <submittedName>
        <fullName evidence="3">ABC-type Fe3+-hydroxamate transport system, periplasmic component</fullName>
    </submittedName>
</protein>
<gene>
    <name evidence="3" type="ORF">Metal_1225</name>
</gene>
<dbReference type="SUPFAM" id="SSF53807">
    <property type="entry name" value="Helical backbone' metal receptor"/>
    <property type="match status" value="1"/>
</dbReference>
<dbReference type="eggNOG" id="COG0614">
    <property type="taxonomic scope" value="Bacteria"/>
</dbReference>
<organism evidence="3 4">
    <name type="scientific">Methylomicrobium album BG8</name>
    <dbReference type="NCBI Taxonomy" id="686340"/>
    <lineage>
        <taxon>Bacteria</taxon>
        <taxon>Pseudomonadati</taxon>
        <taxon>Pseudomonadota</taxon>
        <taxon>Gammaproteobacteria</taxon>
        <taxon>Methylococcales</taxon>
        <taxon>Methylococcaceae</taxon>
        <taxon>Methylomicrobium</taxon>
    </lineage>
</organism>
<dbReference type="InterPro" id="IPR050902">
    <property type="entry name" value="ABC_Transporter_SBP"/>
</dbReference>
<dbReference type="Proteomes" id="UP000005090">
    <property type="component" value="Chromosome"/>
</dbReference>
<feature type="signal peptide" evidence="1">
    <location>
        <begin position="1"/>
        <end position="28"/>
    </location>
</feature>
<dbReference type="InterPro" id="IPR002491">
    <property type="entry name" value="ABC_transptr_periplasmic_BD"/>
</dbReference>
<feature type="domain" description="Fe/B12 periplasmic-binding" evidence="2">
    <location>
        <begin position="48"/>
        <end position="310"/>
    </location>
</feature>
<proteinExistence type="predicted"/>
<evidence type="ECO:0000259" key="2">
    <source>
        <dbReference type="PROSITE" id="PS50983"/>
    </source>
</evidence>
<feature type="chain" id="PRO_5003611979" evidence="1">
    <location>
        <begin position="29"/>
        <end position="349"/>
    </location>
</feature>
<dbReference type="AlphaFoldDB" id="H8GIK4"/>
<evidence type="ECO:0000313" key="3">
    <source>
        <dbReference type="EMBL" id="EIC29031.1"/>
    </source>
</evidence>
<dbReference type="RefSeq" id="WP_005370591.1">
    <property type="nucleotide sequence ID" value="NZ_CM001475.1"/>
</dbReference>
<keyword evidence="4" id="KW-1185">Reference proteome</keyword>
<dbReference type="EMBL" id="CM001475">
    <property type="protein sequence ID" value="EIC29031.1"/>
    <property type="molecule type" value="Genomic_DNA"/>
</dbReference>